<sequence length="362" mass="40224">MALPVMPPVRPMLAKSVKGIPDPAKVDGGLSYEPKWDGFRCIVFRDGDDVEMTSRNTRDLTRYFPELVTAFREHLPARCVLDGEIVVALDGRLEFEVLQERIHPAASRIGLLAEQTPASYVAFDLLALGDDDLTGEPFELRRARLVEALQDAGAPVHTTRTTLDPAVAQEWFGQFEGAGLDGVVAKPLRAPYEQNARTMMKIKHERTADVVVAGYRLHKTSTPELPLLGSMLLGLYNDEGVLQHVGVCAAFTAPRRAELAAELDQLAVPFAEHPWGRWAEAEAHEAGDRLPGAQSRWSAGKDLSFVPIRPALVAEVAYEHMEGTRFRHTARFKRWRSDRDPESCTYEQLEEVVSYDLADVLG</sequence>
<dbReference type="CDD" id="cd07970">
    <property type="entry name" value="OBF_DNA_ligase_LigC"/>
    <property type="match status" value="1"/>
</dbReference>
<dbReference type="InterPro" id="IPR044119">
    <property type="entry name" value="Adenylation_LigC-like"/>
</dbReference>
<dbReference type="PROSITE" id="PS00697">
    <property type="entry name" value="DNA_LIGASE_A1"/>
    <property type="match status" value="1"/>
</dbReference>
<protein>
    <recommendedName>
        <fullName evidence="2">DNA ligase (ATP)</fullName>
        <ecNumber evidence="2">6.5.1.1</ecNumber>
    </recommendedName>
</protein>
<dbReference type="InterPro" id="IPR044117">
    <property type="entry name" value="OBF_LigC-like"/>
</dbReference>
<evidence type="ECO:0000259" key="5">
    <source>
        <dbReference type="Pfam" id="PF01068"/>
    </source>
</evidence>
<dbReference type="PANTHER" id="PTHR45674">
    <property type="entry name" value="DNA LIGASE 1/3 FAMILY MEMBER"/>
    <property type="match status" value="1"/>
</dbReference>
<evidence type="ECO:0000313" key="7">
    <source>
        <dbReference type="EMBL" id="TNC40350.1"/>
    </source>
</evidence>
<comment type="caution">
    <text evidence="7">The sequence shown here is derived from an EMBL/GenBank/DDBJ whole genome shotgun (WGS) entry which is preliminary data.</text>
</comment>
<dbReference type="SUPFAM" id="SSF56091">
    <property type="entry name" value="DNA ligase/mRNA capping enzyme, catalytic domain"/>
    <property type="match status" value="1"/>
</dbReference>
<evidence type="ECO:0000256" key="1">
    <source>
        <dbReference type="ARBA" id="ARBA00007572"/>
    </source>
</evidence>
<accession>A0A5C4MDY1</accession>
<evidence type="ECO:0000256" key="4">
    <source>
        <dbReference type="ARBA" id="ARBA00034003"/>
    </source>
</evidence>
<dbReference type="Proteomes" id="UP000306740">
    <property type="component" value="Unassembled WGS sequence"/>
</dbReference>
<dbReference type="InterPro" id="IPR050191">
    <property type="entry name" value="ATP-dep_DNA_ligase"/>
</dbReference>
<evidence type="ECO:0000256" key="3">
    <source>
        <dbReference type="ARBA" id="ARBA00022598"/>
    </source>
</evidence>
<dbReference type="NCBIfam" id="NF006078">
    <property type="entry name" value="PRK08224.1"/>
    <property type="match status" value="1"/>
</dbReference>
<dbReference type="InterPro" id="IPR016059">
    <property type="entry name" value="DNA_ligase_ATP-dep_CS"/>
</dbReference>
<organism evidence="7 8">
    <name type="scientific">Mumia zhuanghuii</name>
    <dbReference type="NCBI Taxonomy" id="2585211"/>
    <lineage>
        <taxon>Bacteria</taxon>
        <taxon>Bacillati</taxon>
        <taxon>Actinomycetota</taxon>
        <taxon>Actinomycetes</taxon>
        <taxon>Propionibacteriales</taxon>
        <taxon>Nocardioidaceae</taxon>
        <taxon>Mumia</taxon>
    </lineage>
</organism>
<dbReference type="Gene3D" id="2.40.50.140">
    <property type="entry name" value="Nucleic acid-binding proteins"/>
    <property type="match status" value="1"/>
</dbReference>
<feature type="domain" description="DNA ligase ATP-dependent C-terminal" evidence="6">
    <location>
        <begin position="228"/>
        <end position="339"/>
    </location>
</feature>
<feature type="domain" description="ATP-dependent DNA ligase family profile" evidence="5">
    <location>
        <begin position="11"/>
        <end position="203"/>
    </location>
</feature>
<dbReference type="OrthoDB" id="9770771at2"/>
<dbReference type="GO" id="GO:0005524">
    <property type="term" value="F:ATP binding"/>
    <property type="evidence" value="ECO:0007669"/>
    <property type="project" value="InterPro"/>
</dbReference>
<dbReference type="EMBL" id="VDFR01000110">
    <property type="protein sequence ID" value="TNC40350.1"/>
    <property type="molecule type" value="Genomic_DNA"/>
</dbReference>
<comment type="catalytic activity">
    <reaction evidence="4">
        <text>ATP + (deoxyribonucleotide)n-3'-hydroxyl + 5'-phospho-(deoxyribonucleotide)m = (deoxyribonucleotide)n+m + AMP + diphosphate.</text>
        <dbReference type="EC" id="6.5.1.1"/>
    </reaction>
</comment>
<dbReference type="Pfam" id="PF04679">
    <property type="entry name" value="DNA_ligase_A_C"/>
    <property type="match status" value="1"/>
</dbReference>
<name>A0A5C4MDY1_9ACTN</name>
<keyword evidence="3 7" id="KW-0436">Ligase</keyword>
<dbReference type="Pfam" id="PF01068">
    <property type="entry name" value="DNA_ligase_A_M"/>
    <property type="match status" value="1"/>
</dbReference>
<reference evidence="7 8" key="1">
    <citation type="submission" date="2019-05" db="EMBL/GenBank/DDBJ databases">
        <title>Mumia sp. nov., isolated from the intestinal contents of plateau pika (Ochotona curzoniae) in the Qinghai-Tibet plateau of China.</title>
        <authorList>
            <person name="Tian Z."/>
        </authorList>
    </citation>
    <scope>NUCLEOTIDE SEQUENCE [LARGE SCALE GENOMIC DNA]</scope>
    <source>
        <strain evidence="8">527</strain>
    </source>
</reference>
<dbReference type="CDD" id="cd07905">
    <property type="entry name" value="Adenylation_DNA_ligase_LigC"/>
    <property type="match status" value="1"/>
</dbReference>
<evidence type="ECO:0000313" key="8">
    <source>
        <dbReference type="Proteomes" id="UP000306740"/>
    </source>
</evidence>
<dbReference type="AlphaFoldDB" id="A0A5C4MDY1"/>
<dbReference type="InterPro" id="IPR012309">
    <property type="entry name" value="DNA_ligase_ATP-dep_C"/>
</dbReference>
<dbReference type="RefSeq" id="WP_139106673.1">
    <property type="nucleotide sequence ID" value="NZ_VDFR01000110.1"/>
</dbReference>
<dbReference type="Gene3D" id="3.30.470.30">
    <property type="entry name" value="DNA ligase/mRNA capping enzyme"/>
    <property type="match status" value="1"/>
</dbReference>
<proteinExistence type="inferred from homology"/>
<dbReference type="GO" id="GO:0006310">
    <property type="term" value="P:DNA recombination"/>
    <property type="evidence" value="ECO:0007669"/>
    <property type="project" value="InterPro"/>
</dbReference>
<dbReference type="InterPro" id="IPR012310">
    <property type="entry name" value="DNA_ligase_ATP-dep_cent"/>
</dbReference>
<gene>
    <name evidence="7" type="ORF">FHE65_23330</name>
</gene>
<dbReference type="InterPro" id="IPR012340">
    <property type="entry name" value="NA-bd_OB-fold"/>
</dbReference>
<dbReference type="GO" id="GO:0003910">
    <property type="term" value="F:DNA ligase (ATP) activity"/>
    <property type="evidence" value="ECO:0007669"/>
    <property type="project" value="UniProtKB-EC"/>
</dbReference>
<dbReference type="EC" id="6.5.1.1" evidence="2"/>
<comment type="similarity">
    <text evidence="1">Belongs to the ATP-dependent DNA ligase family.</text>
</comment>
<dbReference type="SUPFAM" id="SSF50249">
    <property type="entry name" value="Nucleic acid-binding proteins"/>
    <property type="match status" value="1"/>
</dbReference>
<dbReference type="PANTHER" id="PTHR45674:SF4">
    <property type="entry name" value="DNA LIGASE 1"/>
    <property type="match status" value="1"/>
</dbReference>
<evidence type="ECO:0000256" key="2">
    <source>
        <dbReference type="ARBA" id="ARBA00012727"/>
    </source>
</evidence>
<dbReference type="GO" id="GO:0006281">
    <property type="term" value="P:DNA repair"/>
    <property type="evidence" value="ECO:0007669"/>
    <property type="project" value="InterPro"/>
</dbReference>
<evidence type="ECO:0000259" key="6">
    <source>
        <dbReference type="Pfam" id="PF04679"/>
    </source>
</evidence>